<dbReference type="Pfam" id="PF00072">
    <property type="entry name" value="Response_reg"/>
    <property type="match status" value="1"/>
</dbReference>
<dbReference type="InterPro" id="IPR005467">
    <property type="entry name" value="His_kinase_dom"/>
</dbReference>
<dbReference type="Pfam" id="PF08447">
    <property type="entry name" value="PAS_3"/>
    <property type="match status" value="1"/>
</dbReference>
<reference evidence="11" key="1">
    <citation type="submission" date="2016-10" db="EMBL/GenBank/DDBJ databases">
        <authorList>
            <person name="Varghese N."/>
            <person name="Submissions S."/>
        </authorList>
    </citation>
    <scope>NUCLEOTIDE SEQUENCE [LARGE SCALE GENOMIC DNA]</scope>
    <source>
        <strain evidence="11">DSM 26894</strain>
    </source>
</reference>
<feature type="domain" description="Response regulatory" evidence="7">
    <location>
        <begin position="585"/>
        <end position="701"/>
    </location>
</feature>
<proteinExistence type="predicted"/>
<dbReference type="PROSITE" id="PS50110">
    <property type="entry name" value="RESPONSE_REGULATORY"/>
    <property type="match status" value="1"/>
</dbReference>
<dbReference type="EMBL" id="FOZW01000005">
    <property type="protein sequence ID" value="SFS80929.1"/>
    <property type="molecule type" value="Genomic_DNA"/>
</dbReference>
<evidence type="ECO:0000313" key="10">
    <source>
        <dbReference type="EMBL" id="SFS80929.1"/>
    </source>
</evidence>
<comment type="catalytic activity">
    <reaction evidence="1">
        <text>ATP + protein L-histidine = ADP + protein N-phospho-L-histidine.</text>
        <dbReference type="EC" id="2.7.13.3"/>
    </reaction>
</comment>
<dbReference type="InterPro" id="IPR036890">
    <property type="entry name" value="HATPase_C_sf"/>
</dbReference>
<evidence type="ECO:0000313" key="11">
    <source>
        <dbReference type="Proteomes" id="UP000199392"/>
    </source>
</evidence>
<dbReference type="GO" id="GO:0000155">
    <property type="term" value="F:phosphorelay sensor kinase activity"/>
    <property type="evidence" value="ECO:0007669"/>
    <property type="project" value="InterPro"/>
</dbReference>
<evidence type="ECO:0000256" key="5">
    <source>
        <dbReference type="SAM" id="Coils"/>
    </source>
</evidence>
<dbReference type="CDD" id="cd00082">
    <property type="entry name" value="HisKA"/>
    <property type="match status" value="1"/>
</dbReference>
<dbReference type="Gene3D" id="3.30.565.10">
    <property type="entry name" value="Histidine kinase-like ATPase, C-terminal domain"/>
    <property type="match status" value="1"/>
</dbReference>
<dbReference type="RefSeq" id="WP_092424242.1">
    <property type="nucleotide sequence ID" value="NZ_FNCL01000005.1"/>
</dbReference>
<dbReference type="InterPro" id="IPR013655">
    <property type="entry name" value="PAS_fold_3"/>
</dbReference>
<dbReference type="Gene3D" id="3.30.450.20">
    <property type="entry name" value="PAS domain"/>
    <property type="match status" value="2"/>
</dbReference>
<dbReference type="PRINTS" id="PR00344">
    <property type="entry name" value="BCTRLSENSOR"/>
</dbReference>
<dbReference type="Gene3D" id="3.40.50.2300">
    <property type="match status" value="1"/>
</dbReference>
<dbReference type="SMART" id="SM00086">
    <property type="entry name" value="PAC"/>
    <property type="match status" value="1"/>
</dbReference>
<evidence type="ECO:0000259" key="9">
    <source>
        <dbReference type="PROSITE" id="PS50113"/>
    </source>
</evidence>
<keyword evidence="11" id="KW-1185">Reference proteome</keyword>
<dbReference type="InterPro" id="IPR000014">
    <property type="entry name" value="PAS"/>
</dbReference>
<dbReference type="InterPro" id="IPR004358">
    <property type="entry name" value="Sig_transdc_His_kin-like_C"/>
</dbReference>
<dbReference type="Proteomes" id="UP000199392">
    <property type="component" value="Unassembled WGS sequence"/>
</dbReference>
<keyword evidence="5" id="KW-0175">Coiled coil</keyword>
<dbReference type="InterPro" id="IPR001789">
    <property type="entry name" value="Sig_transdc_resp-reg_receiver"/>
</dbReference>
<dbReference type="PROSITE" id="PS50109">
    <property type="entry name" value="HIS_KIN"/>
    <property type="match status" value="1"/>
</dbReference>
<feature type="domain" description="PAS" evidence="8">
    <location>
        <begin position="162"/>
        <end position="237"/>
    </location>
</feature>
<dbReference type="PANTHER" id="PTHR43065:SF42">
    <property type="entry name" value="TWO-COMPONENT SENSOR PPRA"/>
    <property type="match status" value="1"/>
</dbReference>
<accession>A0A1I6SVJ0</accession>
<dbReference type="CDD" id="cd00130">
    <property type="entry name" value="PAS"/>
    <property type="match status" value="1"/>
</dbReference>
<dbReference type="EC" id="2.7.13.3" evidence="2"/>
<dbReference type="InterPro" id="IPR036097">
    <property type="entry name" value="HisK_dim/P_sf"/>
</dbReference>
<dbReference type="PROSITE" id="PS50112">
    <property type="entry name" value="PAS"/>
    <property type="match status" value="1"/>
</dbReference>
<sequence length="705" mass="77385">MRLPFYPKRKPDRASGADISDDYDLAQREAGRKALFEIIDDGFCIIQFIDGPDGPLSDYVHIEANSGYERHTGIKGIVGKTVFDVSPDDGREWVKIYGAVLESGVPIRFERDFVEAGRFIEVSARRLEPKSLGQVAVLFRDITARKQAEAELRESEKTALENEQRVNMALEAGAIVGTWVGHFPEETFIVDEGLSVAMGFASNDELNNSKLPELTENVHPEDKPRLHAAVDAALKNGGAYFQQFRVMRSDRKYHWIEASGKVTLGEQGQAVSFSGVLMDISGRREIEAERDRVSAELYRLNETLERRVEEQTAELMAKEEVLRQSHKMEAVGQLTGGLAHDFNNLLAAISGSLEMAKSRLSENRYDEIERYLSAGKSAAQRAANVTQRLLAFARKQTLEPKVTDLSLLCEGLSELIQRTVGPGVDIQTSFVQDAWPALVDRNQLENALLNLCINARDAMNSSGSLKIHVSNTSIPADRAEGLDLSGGDYVQISVVDTGTGMTPQQIDRAFDPFYTTKPMGEGTGLGLSMVYGFAQQSGGASEIQSEPGVGTTVTLYLPRSLAETEVVQEQPSVSERTTREGAKRSILVVEDEVLVRMVVVDALEDRGFMVFQSGTGSEALEILRSDVRVDVLLTDVGLPKGMNGHQLAEAARLERPDLKIIFVTGYDETAGLGSNLPPGDVEIVHKPFDLEVLIGKVSRLSHSGI</sequence>
<feature type="domain" description="Histidine kinase" evidence="6">
    <location>
        <begin position="337"/>
        <end position="561"/>
    </location>
</feature>
<evidence type="ECO:0000259" key="7">
    <source>
        <dbReference type="PROSITE" id="PS50110"/>
    </source>
</evidence>
<dbReference type="SUPFAM" id="SSF47384">
    <property type="entry name" value="Homodimeric domain of signal transducing histidine kinase"/>
    <property type="match status" value="1"/>
</dbReference>
<organism evidence="10 11">
    <name type="scientific">Alloyangia pacifica</name>
    <dbReference type="NCBI Taxonomy" id="311180"/>
    <lineage>
        <taxon>Bacteria</taxon>
        <taxon>Pseudomonadati</taxon>
        <taxon>Pseudomonadota</taxon>
        <taxon>Alphaproteobacteria</taxon>
        <taxon>Rhodobacterales</taxon>
        <taxon>Roseobacteraceae</taxon>
        <taxon>Alloyangia</taxon>
    </lineage>
</organism>
<dbReference type="SUPFAM" id="SSF55874">
    <property type="entry name" value="ATPase domain of HSP90 chaperone/DNA topoisomerase II/histidine kinase"/>
    <property type="match status" value="1"/>
</dbReference>
<evidence type="ECO:0000259" key="6">
    <source>
        <dbReference type="PROSITE" id="PS50109"/>
    </source>
</evidence>
<dbReference type="SMART" id="SM00388">
    <property type="entry name" value="HisKA"/>
    <property type="match status" value="1"/>
</dbReference>
<dbReference type="Pfam" id="PF00512">
    <property type="entry name" value="HisKA"/>
    <property type="match status" value="1"/>
</dbReference>
<evidence type="ECO:0000256" key="2">
    <source>
        <dbReference type="ARBA" id="ARBA00012438"/>
    </source>
</evidence>
<feature type="modified residue" description="4-aspartylphosphate" evidence="4">
    <location>
        <position position="635"/>
    </location>
</feature>
<dbReference type="SMART" id="SM00387">
    <property type="entry name" value="HATPase_c"/>
    <property type="match status" value="1"/>
</dbReference>
<dbReference type="InterPro" id="IPR003661">
    <property type="entry name" value="HisK_dim/P_dom"/>
</dbReference>
<feature type="domain" description="PAC" evidence="9">
    <location>
        <begin position="240"/>
        <end position="292"/>
    </location>
</feature>
<dbReference type="Pfam" id="PF02518">
    <property type="entry name" value="HATPase_c"/>
    <property type="match status" value="1"/>
</dbReference>
<evidence type="ECO:0000256" key="1">
    <source>
        <dbReference type="ARBA" id="ARBA00000085"/>
    </source>
</evidence>
<feature type="coiled-coil region" evidence="5">
    <location>
        <begin position="283"/>
        <end position="321"/>
    </location>
</feature>
<dbReference type="InterPro" id="IPR003594">
    <property type="entry name" value="HATPase_dom"/>
</dbReference>
<name>A0A1I6SVJ0_9RHOB</name>
<dbReference type="OrthoDB" id="9796100at2"/>
<dbReference type="InterPro" id="IPR001610">
    <property type="entry name" value="PAC"/>
</dbReference>
<dbReference type="AlphaFoldDB" id="A0A1I6SVJ0"/>
<protein>
    <recommendedName>
        <fullName evidence="2">histidine kinase</fullName>
        <ecNumber evidence="2">2.7.13.3</ecNumber>
    </recommendedName>
</protein>
<keyword evidence="3 4" id="KW-0597">Phosphoprotein</keyword>
<gene>
    <name evidence="10" type="ORF">SAMN04488050_10587</name>
</gene>
<dbReference type="STRING" id="311180.SAMN04488050_10587"/>
<dbReference type="PANTHER" id="PTHR43065">
    <property type="entry name" value="SENSOR HISTIDINE KINASE"/>
    <property type="match status" value="1"/>
</dbReference>
<evidence type="ECO:0000259" key="8">
    <source>
        <dbReference type="PROSITE" id="PS50112"/>
    </source>
</evidence>
<dbReference type="PROSITE" id="PS50113">
    <property type="entry name" value="PAC"/>
    <property type="match status" value="1"/>
</dbReference>
<dbReference type="SUPFAM" id="SSF55785">
    <property type="entry name" value="PYP-like sensor domain (PAS domain)"/>
    <property type="match status" value="2"/>
</dbReference>
<dbReference type="InterPro" id="IPR011006">
    <property type="entry name" value="CheY-like_superfamily"/>
</dbReference>
<dbReference type="InterPro" id="IPR000700">
    <property type="entry name" value="PAS-assoc_C"/>
</dbReference>
<evidence type="ECO:0000256" key="3">
    <source>
        <dbReference type="ARBA" id="ARBA00022553"/>
    </source>
</evidence>
<dbReference type="Gene3D" id="1.10.287.130">
    <property type="match status" value="1"/>
</dbReference>
<dbReference type="SUPFAM" id="SSF52172">
    <property type="entry name" value="CheY-like"/>
    <property type="match status" value="1"/>
</dbReference>
<dbReference type="SMART" id="SM00448">
    <property type="entry name" value="REC"/>
    <property type="match status" value="1"/>
</dbReference>
<evidence type="ECO:0000256" key="4">
    <source>
        <dbReference type="PROSITE-ProRule" id="PRU00169"/>
    </source>
</evidence>
<dbReference type="InterPro" id="IPR035965">
    <property type="entry name" value="PAS-like_dom_sf"/>
</dbReference>